<proteinExistence type="predicted"/>
<dbReference type="AlphaFoldDB" id="S8E5C2"/>
<dbReference type="Proteomes" id="UP000015241">
    <property type="component" value="Unassembled WGS sequence"/>
</dbReference>
<dbReference type="EMBL" id="KE504150">
    <property type="protein sequence ID" value="EPT00237.1"/>
    <property type="molecule type" value="Genomic_DNA"/>
</dbReference>
<gene>
    <name evidence="2" type="ORF">FOMPIDRAFT_1016559</name>
</gene>
<sequence length="140" mass="15060">MTTSATLGNPERQNEPMNTVRAFSPVILGPRSQKKTGADELARPRMLDAPVFGRGAGELAVEVDDPTATAELYETSSVVELDNIAMEDVRATRIEYSADAIFAECAKRDGCSWAGTEESYRRAPGSYMQRPAAAQSNGAT</sequence>
<dbReference type="InParanoid" id="S8E5C2"/>
<reference evidence="2 3" key="1">
    <citation type="journal article" date="2012" name="Science">
        <title>The Paleozoic origin of enzymatic lignin decomposition reconstructed from 31 fungal genomes.</title>
        <authorList>
            <person name="Floudas D."/>
            <person name="Binder M."/>
            <person name="Riley R."/>
            <person name="Barry K."/>
            <person name="Blanchette R.A."/>
            <person name="Henrissat B."/>
            <person name="Martinez A.T."/>
            <person name="Otillar R."/>
            <person name="Spatafora J.W."/>
            <person name="Yadav J.S."/>
            <person name="Aerts A."/>
            <person name="Benoit I."/>
            <person name="Boyd A."/>
            <person name="Carlson A."/>
            <person name="Copeland A."/>
            <person name="Coutinho P.M."/>
            <person name="de Vries R.P."/>
            <person name="Ferreira P."/>
            <person name="Findley K."/>
            <person name="Foster B."/>
            <person name="Gaskell J."/>
            <person name="Glotzer D."/>
            <person name="Gorecki P."/>
            <person name="Heitman J."/>
            <person name="Hesse C."/>
            <person name="Hori C."/>
            <person name="Igarashi K."/>
            <person name="Jurgens J.A."/>
            <person name="Kallen N."/>
            <person name="Kersten P."/>
            <person name="Kohler A."/>
            <person name="Kuees U."/>
            <person name="Kumar T.K.A."/>
            <person name="Kuo A."/>
            <person name="LaButti K."/>
            <person name="Larrondo L.F."/>
            <person name="Lindquist E."/>
            <person name="Ling A."/>
            <person name="Lombard V."/>
            <person name="Lucas S."/>
            <person name="Lundell T."/>
            <person name="Martin R."/>
            <person name="McLaughlin D.J."/>
            <person name="Morgenstern I."/>
            <person name="Morin E."/>
            <person name="Murat C."/>
            <person name="Nagy L.G."/>
            <person name="Nolan M."/>
            <person name="Ohm R.A."/>
            <person name="Patyshakuliyeva A."/>
            <person name="Rokas A."/>
            <person name="Ruiz-Duenas F.J."/>
            <person name="Sabat G."/>
            <person name="Salamov A."/>
            <person name="Samejima M."/>
            <person name="Schmutz J."/>
            <person name="Slot J.C."/>
            <person name="St John F."/>
            <person name="Stenlid J."/>
            <person name="Sun H."/>
            <person name="Sun S."/>
            <person name="Syed K."/>
            <person name="Tsang A."/>
            <person name="Wiebenga A."/>
            <person name="Young D."/>
            <person name="Pisabarro A."/>
            <person name="Eastwood D.C."/>
            <person name="Martin F."/>
            <person name="Cullen D."/>
            <person name="Grigoriev I.V."/>
            <person name="Hibbett D.S."/>
        </authorList>
    </citation>
    <scope>NUCLEOTIDE SEQUENCE</scope>
    <source>
        <strain evidence="3">FP-58527</strain>
    </source>
</reference>
<evidence type="ECO:0000313" key="3">
    <source>
        <dbReference type="Proteomes" id="UP000015241"/>
    </source>
</evidence>
<feature type="region of interest" description="Disordered" evidence="1">
    <location>
        <begin position="1"/>
        <end position="42"/>
    </location>
</feature>
<feature type="region of interest" description="Disordered" evidence="1">
    <location>
        <begin position="119"/>
        <end position="140"/>
    </location>
</feature>
<dbReference type="HOGENOM" id="CLU_1835225_0_0_1"/>
<accession>S8E5C2</accession>
<organism evidence="2 3">
    <name type="scientific">Fomitopsis schrenkii</name>
    <name type="common">Brown rot fungus</name>
    <dbReference type="NCBI Taxonomy" id="2126942"/>
    <lineage>
        <taxon>Eukaryota</taxon>
        <taxon>Fungi</taxon>
        <taxon>Dikarya</taxon>
        <taxon>Basidiomycota</taxon>
        <taxon>Agaricomycotina</taxon>
        <taxon>Agaricomycetes</taxon>
        <taxon>Polyporales</taxon>
        <taxon>Fomitopsis</taxon>
    </lineage>
</organism>
<evidence type="ECO:0000313" key="2">
    <source>
        <dbReference type="EMBL" id="EPT00237.1"/>
    </source>
</evidence>
<evidence type="ECO:0000256" key="1">
    <source>
        <dbReference type="SAM" id="MobiDB-lite"/>
    </source>
</evidence>
<protein>
    <submittedName>
        <fullName evidence="2">Uncharacterized protein</fullName>
    </submittedName>
</protein>
<name>S8E5C2_FOMSC</name>
<keyword evidence="3" id="KW-1185">Reference proteome</keyword>